<dbReference type="SUPFAM" id="SSF53448">
    <property type="entry name" value="Nucleotide-diphospho-sugar transferases"/>
    <property type="match status" value="1"/>
</dbReference>
<dbReference type="Pfam" id="PF00535">
    <property type="entry name" value="Glycos_transf_2"/>
    <property type="match status" value="1"/>
</dbReference>
<dbReference type="InterPro" id="IPR001173">
    <property type="entry name" value="Glyco_trans_2-like"/>
</dbReference>
<dbReference type="PROSITE" id="PS51257">
    <property type="entry name" value="PROKAR_LIPOPROTEIN"/>
    <property type="match status" value="1"/>
</dbReference>
<dbReference type="AlphaFoldDB" id="A0A385JM53"/>
<proteinExistence type="predicted"/>
<feature type="domain" description="Glycosyltransferase 2-like" evidence="1">
    <location>
        <begin position="10"/>
        <end position="96"/>
    </location>
</feature>
<dbReference type="InterPro" id="IPR029044">
    <property type="entry name" value="Nucleotide-diphossugar_trans"/>
</dbReference>
<protein>
    <submittedName>
        <fullName evidence="2">Gt2</fullName>
    </submittedName>
</protein>
<reference evidence="2" key="1">
    <citation type="journal article" date="2017" name="PLoS ONE">
        <title>Genetic diversity of the O antigens of Proteus species and the development of a suspension array for molecular serotyping.</title>
        <authorList>
            <person name="Yu X."/>
            <person name="Torzewska A."/>
            <person name="Zhang X."/>
            <person name="Yin Z."/>
            <person name="Drzewiecka D."/>
            <person name="Cao H."/>
            <person name="Liu B."/>
            <person name="Knirel Y.A."/>
            <person name="Rozalski A."/>
            <person name="Wang L."/>
        </authorList>
    </citation>
    <scope>NUCLEOTIDE SEQUENCE</scope>
    <source>
        <strain evidence="2">PrK 24/57</strain>
    </source>
</reference>
<name>A0A385JM53_PROMI</name>
<accession>A0A385JM53</accession>
<evidence type="ECO:0000313" key="2">
    <source>
        <dbReference type="EMBL" id="AXY99415.1"/>
    </source>
</evidence>
<dbReference type="EMBL" id="KY710691">
    <property type="protein sequence ID" value="AXY99415.1"/>
    <property type="molecule type" value="Genomic_DNA"/>
</dbReference>
<evidence type="ECO:0000259" key="1">
    <source>
        <dbReference type="Pfam" id="PF00535"/>
    </source>
</evidence>
<dbReference type="Gene3D" id="3.90.550.10">
    <property type="entry name" value="Spore Coat Polysaccharide Biosynthesis Protein SpsA, Chain A"/>
    <property type="match status" value="1"/>
</dbReference>
<dbReference type="CDD" id="cd00761">
    <property type="entry name" value="Glyco_tranf_GTA_type"/>
    <property type="match status" value="1"/>
</dbReference>
<organism evidence="2">
    <name type="scientific">Proteus mirabilis</name>
    <dbReference type="NCBI Taxonomy" id="584"/>
    <lineage>
        <taxon>Bacteria</taxon>
        <taxon>Pseudomonadati</taxon>
        <taxon>Pseudomonadota</taxon>
        <taxon>Gammaproteobacteria</taxon>
        <taxon>Enterobacterales</taxon>
        <taxon>Morganellaceae</taxon>
        <taxon>Proteus</taxon>
    </lineage>
</organism>
<sequence>MNMKYNNVTLVITSCGRLDLLHDTIESLLSKVDFDNKIIIDDSADKKIHHYLKEKYSNQFDLILNKKNLGQIRSIDIAYNNVKTEYIFHCEDDWRFYGNFDFINESINILDTQKNISMVSLRDWENDVLCNCNLDILKEESNFYILKSKNHKNWGGYSFNPGLRRNKDYKDIQFGFQSIGHEEDISHYFLKNKMHIALLKKSAVEHIGWDSHIISKNNPNERFYLLKKLLPRQVISLIKKYKI</sequence>